<dbReference type="InterPro" id="IPR020094">
    <property type="entry name" value="TruA/RsuA/RluB/E/F_N"/>
</dbReference>
<reference evidence="8" key="1">
    <citation type="submission" date="2016-04" db="UniProtKB">
        <authorList>
            <consortium name="WormBaseParasite"/>
        </authorList>
    </citation>
    <scope>IDENTIFICATION</scope>
</reference>
<evidence type="ECO:0000313" key="6">
    <source>
        <dbReference type="EMBL" id="VDO19967.1"/>
    </source>
</evidence>
<protein>
    <recommendedName>
        <fullName evidence="4">tRNA pseudouridine synthase</fullName>
        <ecNumber evidence="4">5.4.99.12</ecNumber>
    </recommendedName>
</protein>
<evidence type="ECO:0000259" key="5">
    <source>
        <dbReference type="Pfam" id="PF01416"/>
    </source>
</evidence>
<dbReference type="GO" id="GO:0160147">
    <property type="term" value="F:tRNA pseudouridine(38-40) synthase activity"/>
    <property type="evidence" value="ECO:0007669"/>
    <property type="project" value="UniProtKB-EC"/>
</dbReference>
<comment type="catalytic activity">
    <reaction evidence="4">
        <text>uridine(38/39/40) in tRNA = pseudouridine(38/39/40) in tRNA</text>
        <dbReference type="Rhea" id="RHEA:22376"/>
        <dbReference type="Rhea" id="RHEA-COMP:10085"/>
        <dbReference type="Rhea" id="RHEA-COMP:10087"/>
        <dbReference type="ChEBI" id="CHEBI:65314"/>
        <dbReference type="ChEBI" id="CHEBI:65315"/>
        <dbReference type="EC" id="5.4.99.12"/>
    </reaction>
</comment>
<dbReference type="Pfam" id="PF01416">
    <property type="entry name" value="PseudoU_synth_1"/>
    <property type="match status" value="1"/>
</dbReference>
<evidence type="ECO:0000256" key="1">
    <source>
        <dbReference type="ARBA" id="ARBA00009375"/>
    </source>
</evidence>
<keyword evidence="2 4" id="KW-0819">tRNA processing</keyword>
<dbReference type="EMBL" id="UZAF01016093">
    <property type="protein sequence ID" value="VDO19967.1"/>
    <property type="molecule type" value="Genomic_DNA"/>
</dbReference>
<dbReference type="GO" id="GO:0003723">
    <property type="term" value="F:RNA binding"/>
    <property type="evidence" value="ECO:0007669"/>
    <property type="project" value="InterPro"/>
</dbReference>
<organism evidence="8">
    <name type="scientific">Haemonchus placei</name>
    <name type="common">Barber's pole worm</name>
    <dbReference type="NCBI Taxonomy" id="6290"/>
    <lineage>
        <taxon>Eukaryota</taxon>
        <taxon>Metazoa</taxon>
        <taxon>Ecdysozoa</taxon>
        <taxon>Nematoda</taxon>
        <taxon>Chromadorea</taxon>
        <taxon>Rhabditida</taxon>
        <taxon>Rhabditina</taxon>
        <taxon>Rhabditomorpha</taxon>
        <taxon>Strongyloidea</taxon>
        <taxon>Trichostrongylidae</taxon>
        <taxon>Haemonchus</taxon>
    </lineage>
</organism>
<evidence type="ECO:0000313" key="8">
    <source>
        <dbReference type="WBParaSite" id="HPLM_0000302901-mRNA-1"/>
    </source>
</evidence>
<gene>
    <name evidence="6" type="ORF">HPLM_LOCUS3021</name>
</gene>
<dbReference type="OrthoDB" id="271910at2759"/>
<evidence type="ECO:0000313" key="7">
    <source>
        <dbReference type="Proteomes" id="UP000268014"/>
    </source>
</evidence>
<dbReference type="InterPro" id="IPR001406">
    <property type="entry name" value="PsdUridine_synth_TruA"/>
</dbReference>
<comment type="similarity">
    <text evidence="1 4">Belongs to the tRNA pseudouridine synthase TruA family.</text>
</comment>
<dbReference type="InterPro" id="IPR020103">
    <property type="entry name" value="PsdUridine_synth_cat_dom_sf"/>
</dbReference>
<evidence type="ECO:0000256" key="4">
    <source>
        <dbReference type="RuleBase" id="RU003792"/>
    </source>
</evidence>
<sequence length="296" mass="34086">MAATPVWLGNPAVRRYLMFISYDGSRFSEMATGGKGFGVVDMLRQAIADSLFGARPYMHPLRNALRISPSSRTDAGVHALRNALICQVPTEYATLDSSIENKLKHISKWNSAIEEFSPGGMKVLDLNRVAAGFCIRRHVAYRLLSEHVMGSFFKHTARDKRKETYSRSARRNILVCQISRGEPISIPNDIYDYYNITIVARSFVREQIRRMMSCIVFHGYDRLPLETIRWLLKNPISTNFYDLRIRIAPPQGLFLTDVVYPPEMFTNPFPCYRHAWDRPQEVLEEKEDELLLDDDC</sequence>
<keyword evidence="7" id="KW-1185">Reference proteome</keyword>
<dbReference type="STRING" id="6290.A0A158QJM3"/>
<dbReference type="AlphaFoldDB" id="A0A158QJM3"/>
<dbReference type="InterPro" id="IPR020097">
    <property type="entry name" value="PsdUridine_synth_TruA_a/b_dom"/>
</dbReference>
<dbReference type="GO" id="GO:0031119">
    <property type="term" value="P:tRNA pseudouridine synthesis"/>
    <property type="evidence" value="ECO:0007669"/>
    <property type="project" value="TreeGrafter"/>
</dbReference>
<reference evidence="6 7" key="2">
    <citation type="submission" date="2018-11" db="EMBL/GenBank/DDBJ databases">
        <authorList>
            <consortium name="Pathogen Informatics"/>
        </authorList>
    </citation>
    <scope>NUCLEOTIDE SEQUENCE [LARGE SCALE GENOMIC DNA]</scope>
    <source>
        <strain evidence="6 7">MHpl1</strain>
    </source>
</reference>
<dbReference type="EC" id="5.4.99.12" evidence="4"/>
<proteinExistence type="inferred from homology"/>
<feature type="domain" description="Pseudouridine synthase I TruA alpha/beta" evidence="5">
    <location>
        <begin position="151"/>
        <end position="261"/>
    </location>
</feature>
<evidence type="ECO:0000256" key="3">
    <source>
        <dbReference type="ARBA" id="ARBA00023235"/>
    </source>
</evidence>
<keyword evidence="3 4" id="KW-0413">Isomerase</keyword>
<dbReference type="PANTHER" id="PTHR11142:SF0">
    <property type="entry name" value="TRNA PSEUDOURIDINE SYNTHASE-LIKE 1"/>
    <property type="match status" value="1"/>
</dbReference>
<dbReference type="Proteomes" id="UP000268014">
    <property type="component" value="Unassembled WGS sequence"/>
</dbReference>
<evidence type="ECO:0000256" key="2">
    <source>
        <dbReference type="ARBA" id="ARBA00022694"/>
    </source>
</evidence>
<dbReference type="OMA" id="FCIRRSV"/>
<dbReference type="Gene3D" id="3.30.70.580">
    <property type="entry name" value="Pseudouridine synthase I, catalytic domain, N-terminal subdomain"/>
    <property type="match status" value="1"/>
</dbReference>
<dbReference type="InterPro" id="IPR020095">
    <property type="entry name" value="PsdUridine_synth_TruA_C"/>
</dbReference>
<dbReference type="SUPFAM" id="SSF55120">
    <property type="entry name" value="Pseudouridine synthase"/>
    <property type="match status" value="1"/>
</dbReference>
<dbReference type="Gene3D" id="3.30.70.660">
    <property type="entry name" value="Pseudouridine synthase I, catalytic domain, C-terminal subdomain"/>
    <property type="match status" value="1"/>
</dbReference>
<dbReference type="WBParaSite" id="HPLM_0000302901-mRNA-1">
    <property type="protein sequence ID" value="HPLM_0000302901-mRNA-1"/>
    <property type="gene ID" value="HPLM_0000302901"/>
</dbReference>
<accession>A0A158QJM3</accession>
<dbReference type="PANTHER" id="PTHR11142">
    <property type="entry name" value="PSEUDOURIDYLATE SYNTHASE"/>
    <property type="match status" value="1"/>
</dbReference>
<name>A0A158QJM3_HAEPC</name>